<feature type="transmembrane region" description="Helical" evidence="2">
    <location>
        <begin position="87"/>
        <end position="104"/>
    </location>
</feature>
<dbReference type="EMBL" id="DVMN01000111">
    <property type="protein sequence ID" value="HIU21787.1"/>
    <property type="molecule type" value="Genomic_DNA"/>
</dbReference>
<evidence type="ECO:0000313" key="4">
    <source>
        <dbReference type="Proteomes" id="UP000824088"/>
    </source>
</evidence>
<evidence type="ECO:0000256" key="1">
    <source>
        <dbReference type="SAM" id="MobiDB-lite"/>
    </source>
</evidence>
<feature type="transmembrane region" description="Helical" evidence="2">
    <location>
        <begin position="111"/>
        <end position="129"/>
    </location>
</feature>
<feature type="transmembrane region" description="Helical" evidence="2">
    <location>
        <begin position="29"/>
        <end position="49"/>
    </location>
</feature>
<dbReference type="InterPro" id="IPR038728">
    <property type="entry name" value="YkvI-like"/>
</dbReference>
<reference evidence="3" key="1">
    <citation type="submission" date="2020-10" db="EMBL/GenBank/DDBJ databases">
        <authorList>
            <person name="Gilroy R."/>
        </authorList>
    </citation>
    <scope>NUCLEOTIDE SEQUENCE</scope>
    <source>
        <strain evidence="3">1063</strain>
    </source>
</reference>
<evidence type="ECO:0000256" key="2">
    <source>
        <dbReference type="SAM" id="Phobius"/>
    </source>
</evidence>
<feature type="transmembrane region" description="Helical" evidence="2">
    <location>
        <begin position="61"/>
        <end position="81"/>
    </location>
</feature>
<evidence type="ECO:0000313" key="3">
    <source>
        <dbReference type="EMBL" id="HIU21787.1"/>
    </source>
</evidence>
<protein>
    <submittedName>
        <fullName evidence="3">Uncharacterized protein</fullName>
    </submittedName>
</protein>
<name>A0A9D1L3A5_9FIRM</name>
<feature type="transmembrane region" description="Helical" evidence="2">
    <location>
        <begin position="214"/>
        <end position="237"/>
    </location>
</feature>
<reference evidence="3" key="2">
    <citation type="journal article" date="2021" name="PeerJ">
        <title>Extensive microbial diversity within the chicken gut microbiome revealed by metagenomics and culture.</title>
        <authorList>
            <person name="Gilroy R."/>
            <person name="Ravi A."/>
            <person name="Getino M."/>
            <person name="Pursley I."/>
            <person name="Horton D.L."/>
            <person name="Alikhan N.F."/>
            <person name="Baker D."/>
            <person name="Gharbi K."/>
            <person name="Hall N."/>
            <person name="Watson M."/>
            <person name="Adriaenssens E.M."/>
            <person name="Foster-Nyarko E."/>
            <person name="Jarju S."/>
            <person name="Secka A."/>
            <person name="Antonio M."/>
            <person name="Oren A."/>
            <person name="Chaudhuri R.R."/>
            <person name="La Ragione R."/>
            <person name="Hildebrand F."/>
            <person name="Pallen M.J."/>
        </authorList>
    </citation>
    <scope>NUCLEOTIDE SEQUENCE</scope>
    <source>
        <strain evidence="3">1063</strain>
    </source>
</reference>
<comment type="caution">
    <text evidence="3">The sequence shown here is derived from an EMBL/GenBank/DDBJ whole genome shotgun (WGS) entry which is preliminary data.</text>
</comment>
<dbReference type="Proteomes" id="UP000824088">
    <property type="component" value="Unassembled WGS sequence"/>
</dbReference>
<proteinExistence type="predicted"/>
<dbReference type="PANTHER" id="PTHR37814:SF1">
    <property type="entry name" value="MEMBRANE PROTEIN"/>
    <property type="match status" value="1"/>
</dbReference>
<dbReference type="AlphaFoldDB" id="A0A9D1L3A5"/>
<feature type="transmembrane region" description="Helical" evidence="2">
    <location>
        <begin position="299"/>
        <end position="317"/>
    </location>
</feature>
<feature type="transmembrane region" description="Helical" evidence="2">
    <location>
        <begin position="141"/>
        <end position="160"/>
    </location>
</feature>
<feature type="region of interest" description="Disordered" evidence="1">
    <location>
        <begin position="254"/>
        <end position="273"/>
    </location>
</feature>
<keyword evidence="2" id="KW-0812">Transmembrane</keyword>
<keyword evidence="2" id="KW-1133">Transmembrane helix</keyword>
<feature type="region of interest" description="Disordered" evidence="1">
    <location>
        <begin position="352"/>
        <end position="381"/>
    </location>
</feature>
<keyword evidence="2" id="KW-0472">Membrane</keyword>
<organism evidence="3 4">
    <name type="scientific">Candidatus Limadaptatus stercorigallinarum</name>
    <dbReference type="NCBI Taxonomy" id="2840845"/>
    <lineage>
        <taxon>Bacteria</taxon>
        <taxon>Bacillati</taxon>
        <taxon>Bacillota</taxon>
        <taxon>Clostridia</taxon>
        <taxon>Eubacteriales</taxon>
        <taxon>Candidatus Limadaptatus</taxon>
    </lineage>
</organism>
<feature type="transmembrane region" description="Helical" evidence="2">
    <location>
        <begin position="323"/>
        <end position="347"/>
    </location>
</feature>
<feature type="transmembrane region" description="Helical" evidence="2">
    <location>
        <begin position="172"/>
        <end position="194"/>
    </location>
</feature>
<gene>
    <name evidence="3" type="ORF">IAD51_06135</name>
</gene>
<sequence length="381" mass="40155">MYIGTVIGAGFASGREIALFFGDTAPLNVALAAAFMAIPEALFLTAGKLGVLPDNTAVRTGVFIAAFSSVAAMLAGCDLALYDVTGVVSLGVIAAILAGVLVVGGMEKIKLANTLLIPLLLALLLAVYIKSGAPVFNGSYSIVKPVHYAGLDVLMGGMVISREGRKLKGKEIALTCVFSTLFLGVVLFVLQNIVLSDDFGSSMPVLAVAEGVGLKIAAGILIVIAVFTTLVSSLDVLTESARRALGDYAAARTPSPENYGRGEGSPENLPADGRASAASAKRRPFLRFAAFYSAPRNRAFAVFLNLALLYPVSFFGFDAIVDALYPFVGLCGILMTVYTAFNLFRFVKSRRDKPPRRPRAAPHGGNAKRRTAARRAALRTR</sequence>
<dbReference type="PANTHER" id="PTHR37814">
    <property type="entry name" value="CONSERVED MEMBRANE PROTEIN"/>
    <property type="match status" value="1"/>
</dbReference>
<accession>A0A9D1L3A5</accession>